<gene>
    <name evidence="2" type="ORF">GDO81_025510</name>
</gene>
<organism evidence="2 3">
    <name type="scientific">Engystomops pustulosus</name>
    <name type="common">Tungara frog</name>
    <name type="synonym">Physalaemus pustulosus</name>
    <dbReference type="NCBI Taxonomy" id="76066"/>
    <lineage>
        <taxon>Eukaryota</taxon>
        <taxon>Metazoa</taxon>
        <taxon>Chordata</taxon>
        <taxon>Craniata</taxon>
        <taxon>Vertebrata</taxon>
        <taxon>Euteleostomi</taxon>
        <taxon>Amphibia</taxon>
        <taxon>Batrachia</taxon>
        <taxon>Anura</taxon>
        <taxon>Neobatrachia</taxon>
        <taxon>Hyloidea</taxon>
        <taxon>Leptodactylidae</taxon>
        <taxon>Leiuperinae</taxon>
        <taxon>Engystomops</taxon>
    </lineage>
</organism>
<reference evidence="2" key="1">
    <citation type="thesis" date="2020" institute="ProQuest LLC" country="789 East Eisenhower Parkway, Ann Arbor, MI, USA">
        <title>Comparative Genomics and Chromosome Evolution.</title>
        <authorList>
            <person name="Mudd A.B."/>
        </authorList>
    </citation>
    <scope>NUCLEOTIDE SEQUENCE</scope>
    <source>
        <strain evidence="2">237g6f4</strain>
        <tissue evidence="2">Blood</tissue>
    </source>
</reference>
<proteinExistence type="predicted"/>
<evidence type="ECO:0000259" key="1">
    <source>
        <dbReference type="PROSITE" id="PS50024"/>
    </source>
</evidence>
<name>A0AAV6YSB0_ENGPU</name>
<evidence type="ECO:0000313" key="3">
    <source>
        <dbReference type="Proteomes" id="UP000824782"/>
    </source>
</evidence>
<comment type="caution">
    <text evidence="2">The sequence shown here is derived from an EMBL/GenBank/DDBJ whole genome shotgun (WGS) entry which is preliminary data.</text>
</comment>
<dbReference type="SUPFAM" id="SSF82671">
    <property type="entry name" value="SEA domain"/>
    <property type="match status" value="1"/>
</dbReference>
<protein>
    <recommendedName>
        <fullName evidence="1">SEA domain-containing protein</fullName>
    </recommendedName>
</protein>
<keyword evidence="3" id="KW-1185">Reference proteome</keyword>
<dbReference type="EMBL" id="WNYA01036976">
    <property type="protein sequence ID" value="KAG8536871.1"/>
    <property type="molecule type" value="Genomic_DNA"/>
</dbReference>
<feature type="domain" description="SEA" evidence="1">
    <location>
        <begin position="86"/>
        <end position="127"/>
    </location>
</feature>
<dbReference type="PROSITE" id="PS50024">
    <property type="entry name" value="SEA"/>
    <property type="match status" value="1"/>
</dbReference>
<evidence type="ECO:0000313" key="2">
    <source>
        <dbReference type="EMBL" id="KAG8536871.1"/>
    </source>
</evidence>
<dbReference type="InterPro" id="IPR000082">
    <property type="entry name" value="SEA_dom"/>
</dbReference>
<dbReference type="InterPro" id="IPR036364">
    <property type="entry name" value="SEA_dom_sf"/>
</dbReference>
<sequence>DVASVFVQLLNITSDVIIFKLIKQGAPNNAVYRVVLSTGSNTTAVITTSSTTLNFTGLFPSVEYQISVQQTFCPQKPNYSVAVRTAAKIFAAQIRVTNEVYKSDYSNKSSAAFQDFEKNFIAEVRKS</sequence>
<feature type="non-terminal residue" evidence="2">
    <location>
        <position position="1"/>
    </location>
</feature>
<dbReference type="AlphaFoldDB" id="A0AAV6YSB0"/>
<accession>A0AAV6YSB0</accession>
<dbReference type="Proteomes" id="UP000824782">
    <property type="component" value="Unassembled WGS sequence"/>
</dbReference>